<dbReference type="Gene3D" id="3.10.50.40">
    <property type="match status" value="2"/>
</dbReference>
<dbReference type="SUPFAM" id="SSF109998">
    <property type="entry name" value="Triger factor/SurA peptide-binding domain-like"/>
    <property type="match status" value="1"/>
</dbReference>
<evidence type="ECO:0000256" key="4">
    <source>
        <dbReference type="ARBA" id="ARBA00023186"/>
    </source>
</evidence>
<feature type="domain" description="PpiC" evidence="8">
    <location>
        <begin position="279"/>
        <end position="378"/>
    </location>
</feature>
<keyword evidence="5 6" id="KW-0413">Isomerase</keyword>
<keyword evidence="3 6" id="KW-0697">Rotamase</keyword>
<organism evidence="9 10">
    <name type="scientific">Chitinophaga horti</name>
    <dbReference type="NCBI Taxonomy" id="2920382"/>
    <lineage>
        <taxon>Bacteria</taxon>
        <taxon>Pseudomonadati</taxon>
        <taxon>Bacteroidota</taxon>
        <taxon>Chitinophagia</taxon>
        <taxon>Chitinophagales</taxon>
        <taxon>Chitinophagaceae</taxon>
        <taxon>Chitinophaga</taxon>
    </lineage>
</organism>
<dbReference type="PANTHER" id="PTHR47637:SF1">
    <property type="entry name" value="CHAPERONE SURA"/>
    <property type="match status" value="1"/>
</dbReference>
<reference evidence="9" key="1">
    <citation type="submission" date="2022-10" db="EMBL/GenBank/DDBJ databases">
        <title>Chitinophaga sp. nov., isolated from soil.</title>
        <authorList>
            <person name="Jeon C.O."/>
        </authorList>
    </citation>
    <scope>NUCLEOTIDE SEQUENCE</scope>
    <source>
        <strain evidence="9">R8</strain>
    </source>
</reference>
<dbReference type="Pfam" id="PF09312">
    <property type="entry name" value="SurA_N"/>
    <property type="match status" value="1"/>
</dbReference>
<dbReference type="InterPro" id="IPR015391">
    <property type="entry name" value="SurA_N"/>
</dbReference>
<keyword evidence="4" id="KW-0143">Chaperone</keyword>
<dbReference type="EC" id="5.2.1.8" evidence="9"/>
<dbReference type="InterPro" id="IPR027304">
    <property type="entry name" value="Trigger_fact/SurA_dom_sf"/>
</dbReference>
<evidence type="ECO:0000256" key="7">
    <source>
        <dbReference type="SAM" id="SignalP"/>
    </source>
</evidence>
<protein>
    <submittedName>
        <fullName evidence="9">Peptidylprolyl isomerase</fullName>
        <ecNumber evidence="9">5.2.1.8</ecNumber>
    </submittedName>
</protein>
<dbReference type="Gene3D" id="1.10.4030.10">
    <property type="entry name" value="Porin chaperone SurA, peptide-binding domain"/>
    <property type="match status" value="1"/>
</dbReference>
<feature type="domain" description="PpiC" evidence="8">
    <location>
        <begin position="173"/>
        <end position="276"/>
    </location>
</feature>
<dbReference type="EMBL" id="CP107006">
    <property type="protein sequence ID" value="UYQ92711.1"/>
    <property type="molecule type" value="Genomic_DNA"/>
</dbReference>
<evidence type="ECO:0000256" key="5">
    <source>
        <dbReference type="ARBA" id="ARBA00023235"/>
    </source>
</evidence>
<accession>A0ABY6J2X8</accession>
<evidence type="ECO:0000259" key="8">
    <source>
        <dbReference type="PROSITE" id="PS50198"/>
    </source>
</evidence>
<dbReference type="GO" id="GO:0003755">
    <property type="term" value="F:peptidyl-prolyl cis-trans isomerase activity"/>
    <property type="evidence" value="ECO:0007669"/>
    <property type="project" value="UniProtKB-EC"/>
</dbReference>
<keyword evidence="2" id="KW-0574">Periplasm</keyword>
<keyword evidence="1 7" id="KW-0732">Signal</keyword>
<evidence type="ECO:0000256" key="2">
    <source>
        <dbReference type="ARBA" id="ARBA00022764"/>
    </source>
</evidence>
<evidence type="ECO:0000313" key="10">
    <source>
        <dbReference type="Proteomes" id="UP001162741"/>
    </source>
</evidence>
<gene>
    <name evidence="9" type="ORF">MKQ68_21770</name>
</gene>
<dbReference type="Pfam" id="PF00639">
    <property type="entry name" value="Rotamase"/>
    <property type="match status" value="2"/>
</dbReference>
<feature type="chain" id="PRO_5045897343" evidence="7">
    <location>
        <begin position="21"/>
        <end position="460"/>
    </location>
</feature>
<dbReference type="Proteomes" id="UP001162741">
    <property type="component" value="Chromosome"/>
</dbReference>
<dbReference type="PANTHER" id="PTHR47637">
    <property type="entry name" value="CHAPERONE SURA"/>
    <property type="match status" value="1"/>
</dbReference>
<evidence type="ECO:0000256" key="6">
    <source>
        <dbReference type="PROSITE-ProRule" id="PRU00278"/>
    </source>
</evidence>
<dbReference type="InterPro" id="IPR046357">
    <property type="entry name" value="PPIase_dom_sf"/>
</dbReference>
<proteinExistence type="predicted"/>
<dbReference type="InterPro" id="IPR050280">
    <property type="entry name" value="OMP_Chaperone_SurA"/>
</dbReference>
<keyword evidence="10" id="KW-1185">Reference proteome</keyword>
<evidence type="ECO:0000256" key="1">
    <source>
        <dbReference type="ARBA" id="ARBA00022729"/>
    </source>
</evidence>
<dbReference type="InterPro" id="IPR000297">
    <property type="entry name" value="PPIase_PpiC"/>
</dbReference>
<evidence type="ECO:0000256" key="3">
    <source>
        <dbReference type="ARBA" id="ARBA00023110"/>
    </source>
</evidence>
<dbReference type="SUPFAM" id="SSF54534">
    <property type="entry name" value="FKBP-like"/>
    <property type="match status" value="2"/>
</dbReference>
<dbReference type="PROSITE" id="PS50198">
    <property type="entry name" value="PPIC_PPIASE_2"/>
    <property type="match status" value="2"/>
</dbReference>
<dbReference type="RefSeq" id="WP_264280931.1">
    <property type="nucleotide sequence ID" value="NZ_CP107006.1"/>
</dbReference>
<sequence>MKKLLILSAATLCLASAASAQTRYIVDKIVAKVGDKIILRSEVESGLVDFQKQALDQPLPANASCSVLERLIAHKVLVLQAERDSLPINDGDVSGRIESQIRYFEQVYGTRQKMEEITGYTVYQLRERFREPIREQMLADAMRDKIVGSVKVTPTEVKTNFERIPKDSLPFYESELEVGQLVIIPKAGTEMESYAKERLLDFKKRAEGNTADFGTLARLYSEDPGVKENGGVYTLNRNDKNMWDPTFLSAAFRLKEGEISQPVKSQFGYHLIKMLRRQGDNVNVQHILLKANVTNDDMTAATKKIDSLRGAIIAGKTTFADAVYKYSDLPDAKFTGGMIADPNTGATLITIDQLNDPSMKDIVLALNDLKPGELSKPMAYKDERNGNGMRIVYLKTRSQPHRENLQDDYARIQERALKIKQAETLNKWLLDKIPTFYVDVEQEFKNCNNVAQWMNALAKQ</sequence>
<evidence type="ECO:0000313" key="9">
    <source>
        <dbReference type="EMBL" id="UYQ92711.1"/>
    </source>
</evidence>
<name>A0ABY6J2X8_9BACT</name>
<feature type="signal peptide" evidence="7">
    <location>
        <begin position="1"/>
        <end position="20"/>
    </location>
</feature>